<dbReference type="EMBL" id="CAJJDN010000045">
    <property type="protein sequence ID" value="CAD8083547.1"/>
    <property type="molecule type" value="Genomic_DNA"/>
</dbReference>
<name>A0A8S1MR86_9CILI</name>
<protein>
    <submittedName>
        <fullName evidence="1">Uncharacterized protein</fullName>
    </submittedName>
</protein>
<sequence>MKILAFLQIKSFKGNLELKELNFIDAKEKKKFVLYLNIMT</sequence>
<gene>
    <name evidence="1" type="ORF">PSON_ATCC_30995.1.T0450142</name>
</gene>
<organism evidence="1 2">
    <name type="scientific">Paramecium sonneborni</name>
    <dbReference type="NCBI Taxonomy" id="65129"/>
    <lineage>
        <taxon>Eukaryota</taxon>
        <taxon>Sar</taxon>
        <taxon>Alveolata</taxon>
        <taxon>Ciliophora</taxon>
        <taxon>Intramacronucleata</taxon>
        <taxon>Oligohymenophorea</taxon>
        <taxon>Peniculida</taxon>
        <taxon>Parameciidae</taxon>
        <taxon>Paramecium</taxon>
    </lineage>
</organism>
<keyword evidence="2" id="KW-1185">Reference proteome</keyword>
<accession>A0A8S1MR86</accession>
<comment type="caution">
    <text evidence="1">The sequence shown here is derived from an EMBL/GenBank/DDBJ whole genome shotgun (WGS) entry which is preliminary data.</text>
</comment>
<dbReference type="Proteomes" id="UP000692954">
    <property type="component" value="Unassembled WGS sequence"/>
</dbReference>
<dbReference type="AlphaFoldDB" id="A0A8S1MR86"/>
<evidence type="ECO:0000313" key="1">
    <source>
        <dbReference type="EMBL" id="CAD8083547.1"/>
    </source>
</evidence>
<evidence type="ECO:0000313" key="2">
    <source>
        <dbReference type="Proteomes" id="UP000692954"/>
    </source>
</evidence>
<reference evidence="1" key="1">
    <citation type="submission" date="2021-01" db="EMBL/GenBank/DDBJ databases">
        <authorList>
            <consortium name="Genoscope - CEA"/>
            <person name="William W."/>
        </authorList>
    </citation>
    <scope>NUCLEOTIDE SEQUENCE</scope>
</reference>
<proteinExistence type="predicted"/>